<sequence>MLQNLDIIQNKIYGSLKDFEGQLKVWKNENQKLVFTNGCFDIMHLGHIDYLSKAADLGSKLIIGLNSDASTKNLKGPTRPICDETSRSSLLAALFFVDAVILFDDETPIKLISNILPNVLVKGADYTIDQIVGAKEVLANDGDVKAISFLEGYSTSSIEKRIIKAHQ</sequence>
<dbReference type="Proteomes" id="UP000078459">
    <property type="component" value="Unassembled WGS sequence"/>
</dbReference>
<dbReference type="InterPro" id="IPR014729">
    <property type="entry name" value="Rossmann-like_a/b/a_fold"/>
</dbReference>
<accession>A0A179DDD8</accession>
<keyword evidence="6" id="KW-0119">Carbohydrate metabolism</keyword>
<keyword evidence="10" id="KW-1185">Reference proteome</keyword>
<dbReference type="GO" id="GO:0016779">
    <property type="term" value="F:nucleotidyltransferase activity"/>
    <property type="evidence" value="ECO:0007669"/>
    <property type="project" value="UniProtKB-KW"/>
</dbReference>
<organism evidence="9 10">
    <name type="scientific">Pedobacter psychrophilus</name>
    <dbReference type="NCBI Taxonomy" id="1826909"/>
    <lineage>
        <taxon>Bacteria</taxon>
        <taxon>Pseudomonadati</taxon>
        <taxon>Bacteroidota</taxon>
        <taxon>Sphingobacteriia</taxon>
        <taxon>Sphingobacteriales</taxon>
        <taxon>Sphingobacteriaceae</taxon>
        <taxon>Pedobacter</taxon>
    </lineage>
</organism>
<dbReference type="NCBIfam" id="TIGR00125">
    <property type="entry name" value="cyt_tran_rel"/>
    <property type="match status" value="1"/>
</dbReference>
<keyword evidence="4" id="KW-0547">Nucleotide-binding</keyword>
<dbReference type="GO" id="GO:0005524">
    <property type="term" value="F:ATP binding"/>
    <property type="evidence" value="ECO:0007669"/>
    <property type="project" value="UniProtKB-KW"/>
</dbReference>
<dbReference type="PANTHER" id="PTHR43793">
    <property type="entry name" value="FAD SYNTHASE"/>
    <property type="match status" value="1"/>
</dbReference>
<evidence type="ECO:0000256" key="3">
    <source>
        <dbReference type="ARBA" id="ARBA00022695"/>
    </source>
</evidence>
<dbReference type="EMBL" id="LWHJ01000030">
    <property type="protein sequence ID" value="OAQ38483.1"/>
    <property type="molecule type" value="Genomic_DNA"/>
</dbReference>
<reference evidence="9 10" key="1">
    <citation type="submission" date="2016-04" db="EMBL/GenBank/DDBJ databases">
        <authorList>
            <person name="Evans L.H."/>
            <person name="Alamgir A."/>
            <person name="Owens N."/>
            <person name="Weber N.D."/>
            <person name="Virtaneva K."/>
            <person name="Barbian K."/>
            <person name="Babar A."/>
            <person name="Rosenke K."/>
        </authorList>
    </citation>
    <scope>NUCLEOTIDE SEQUENCE [LARGE SCALE GENOMIC DNA]</scope>
    <source>
        <strain evidence="9 10">CCM 8644</strain>
    </source>
</reference>
<dbReference type="OrthoDB" id="9795543at2"/>
<name>A0A179DDD8_9SPHI</name>
<dbReference type="GO" id="GO:0005975">
    <property type="term" value="P:carbohydrate metabolic process"/>
    <property type="evidence" value="ECO:0007669"/>
    <property type="project" value="InterPro"/>
</dbReference>
<dbReference type="GO" id="GO:0016773">
    <property type="term" value="F:phosphotransferase activity, alcohol group as acceptor"/>
    <property type="evidence" value="ECO:0007669"/>
    <property type="project" value="InterPro"/>
</dbReference>
<dbReference type="PANTHER" id="PTHR43793:SF2">
    <property type="entry name" value="BIFUNCTIONAL PROTEIN HLDE"/>
    <property type="match status" value="1"/>
</dbReference>
<feature type="domain" description="Cytidyltransferase-like" evidence="8">
    <location>
        <begin position="35"/>
        <end position="159"/>
    </location>
</feature>
<dbReference type="InterPro" id="IPR050385">
    <property type="entry name" value="Archaeal_FAD_synthase"/>
</dbReference>
<gene>
    <name evidence="9" type="ORF">A5893_13740</name>
</gene>
<proteinExistence type="predicted"/>
<evidence type="ECO:0000313" key="10">
    <source>
        <dbReference type="Proteomes" id="UP000078459"/>
    </source>
</evidence>
<keyword evidence="2 9" id="KW-0808">Transferase</keyword>
<comment type="caution">
    <text evidence="9">The sequence shown here is derived from an EMBL/GenBank/DDBJ whole genome shotgun (WGS) entry which is preliminary data.</text>
</comment>
<dbReference type="STRING" id="1826909.A5893_13740"/>
<comment type="catalytic activity">
    <reaction evidence="7">
        <text>D-glycero-beta-D-manno-heptose 1-phosphate + ATP + H(+) = ADP-D-glycero-beta-D-manno-heptose + diphosphate</text>
        <dbReference type="Rhea" id="RHEA:27465"/>
        <dbReference type="ChEBI" id="CHEBI:15378"/>
        <dbReference type="ChEBI" id="CHEBI:30616"/>
        <dbReference type="ChEBI" id="CHEBI:33019"/>
        <dbReference type="ChEBI" id="CHEBI:59967"/>
        <dbReference type="ChEBI" id="CHEBI:61593"/>
        <dbReference type="EC" id="2.7.7.70"/>
    </reaction>
</comment>
<evidence type="ECO:0000256" key="6">
    <source>
        <dbReference type="ARBA" id="ARBA00023277"/>
    </source>
</evidence>
<protein>
    <recommendedName>
        <fullName evidence="1">D-glycero-beta-D-manno-heptose 1-phosphate adenylyltransferase</fullName>
        <ecNumber evidence="1">2.7.7.70</ecNumber>
    </recommendedName>
</protein>
<dbReference type="Pfam" id="PF01467">
    <property type="entry name" value="CTP_transf_like"/>
    <property type="match status" value="1"/>
</dbReference>
<keyword evidence="3" id="KW-0548">Nucleotidyltransferase</keyword>
<evidence type="ECO:0000259" key="8">
    <source>
        <dbReference type="Pfam" id="PF01467"/>
    </source>
</evidence>
<dbReference type="InterPro" id="IPR004821">
    <property type="entry name" value="Cyt_trans-like"/>
</dbReference>
<evidence type="ECO:0000256" key="1">
    <source>
        <dbReference type="ARBA" id="ARBA00012519"/>
    </source>
</evidence>
<dbReference type="RefSeq" id="WP_068823254.1">
    <property type="nucleotide sequence ID" value="NZ_LWHJ01000030.1"/>
</dbReference>
<dbReference type="InterPro" id="IPR011914">
    <property type="entry name" value="RfaE_dom_II"/>
</dbReference>
<evidence type="ECO:0000256" key="2">
    <source>
        <dbReference type="ARBA" id="ARBA00022679"/>
    </source>
</evidence>
<keyword evidence="5" id="KW-0067">ATP-binding</keyword>
<dbReference type="NCBIfam" id="TIGR02199">
    <property type="entry name" value="rfaE_dom_II"/>
    <property type="match status" value="1"/>
</dbReference>
<dbReference type="EC" id="2.7.7.70" evidence="1"/>
<dbReference type="Gene3D" id="3.40.50.620">
    <property type="entry name" value="HUPs"/>
    <property type="match status" value="1"/>
</dbReference>
<dbReference type="AlphaFoldDB" id="A0A179DDD8"/>
<evidence type="ECO:0000256" key="7">
    <source>
        <dbReference type="ARBA" id="ARBA00047428"/>
    </source>
</evidence>
<reference evidence="9 10" key="2">
    <citation type="submission" date="2016-06" db="EMBL/GenBank/DDBJ databases">
        <title>Pedobacter psychrophilus sp. nov., isolated from Antarctic fragmentary rock.</title>
        <authorList>
            <person name="Svec P."/>
        </authorList>
    </citation>
    <scope>NUCLEOTIDE SEQUENCE [LARGE SCALE GENOMIC DNA]</scope>
    <source>
        <strain evidence="9 10">CCM 8644</strain>
    </source>
</reference>
<evidence type="ECO:0000313" key="9">
    <source>
        <dbReference type="EMBL" id="OAQ38483.1"/>
    </source>
</evidence>
<evidence type="ECO:0000256" key="5">
    <source>
        <dbReference type="ARBA" id="ARBA00022840"/>
    </source>
</evidence>
<evidence type="ECO:0000256" key="4">
    <source>
        <dbReference type="ARBA" id="ARBA00022741"/>
    </source>
</evidence>
<dbReference type="SUPFAM" id="SSF52374">
    <property type="entry name" value="Nucleotidylyl transferase"/>
    <property type="match status" value="1"/>
</dbReference>